<dbReference type="Pfam" id="PF00392">
    <property type="entry name" value="GntR"/>
    <property type="match status" value="1"/>
</dbReference>
<keyword evidence="2 6" id="KW-0238">DNA-binding</keyword>
<dbReference type="Pfam" id="PF07729">
    <property type="entry name" value="FCD"/>
    <property type="match status" value="1"/>
</dbReference>
<dbReference type="GO" id="GO:0003677">
    <property type="term" value="F:DNA binding"/>
    <property type="evidence" value="ECO:0007669"/>
    <property type="project" value="UniProtKB-KW"/>
</dbReference>
<keyword evidence="7" id="KW-1185">Reference proteome</keyword>
<dbReference type="Proteomes" id="UP000233750">
    <property type="component" value="Unassembled WGS sequence"/>
</dbReference>
<feature type="domain" description="HTH gntR-type" evidence="4">
    <location>
        <begin position="65"/>
        <end position="123"/>
    </location>
</feature>
<dbReference type="InterPro" id="IPR000524">
    <property type="entry name" value="Tscrpt_reg_HTH_GntR"/>
</dbReference>
<evidence type="ECO:0000256" key="3">
    <source>
        <dbReference type="ARBA" id="ARBA00023163"/>
    </source>
</evidence>
<comment type="caution">
    <text evidence="6">The sequence shown here is derived from an EMBL/GenBank/DDBJ whole genome shotgun (WGS) entry which is preliminary data.</text>
</comment>
<reference evidence="6 7" key="1">
    <citation type="submission" date="2017-12" db="EMBL/GenBank/DDBJ databases">
        <title>Sequencing the genomes of 1000 Actinobacteria strains.</title>
        <authorList>
            <person name="Klenk H.-P."/>
        </authorList>
    </citation>
    <scope>NUCLEOTIDE SEQUENCE [LARGE SCALE GENOMIC DNA]</scope>
    <source>
        <strain evidence="6 7">DSM 45165</strain>
    </source>
</reference>
<sequence>MPSVRTLPPESGVLEECDGEAKRDSRNMAYAILCLLFRSPEGEAMPETTGAAPRRGGPANLKALAAHEIRRRVFSGQLRAGEKIDQEALADELGISKLPIREALITLDHEGVVEHIARRGAFVAQMTRDDIRDHYRVFGLVSGLAAERAAKNLSPESLQALHDLADRMESGADRAEQERLNFEFHRRINYAADSRRLVSILGILAKTVTHGFYEAHEDWPGKAHEDHRKILNALSARSASRARSIVEKHFSDGGDRAVALLEKQGFWDS</sequence>
<dbReference type="SMART" id="SM00895">
    <property type="entry name" value="FCD"/>
    <property type="match status" value="1"/>
</dbReference>
<protein>
    <submittedName>
        <fullName evidence="6">DNA-binding GntR family transcriptional regulator</fullName>
    </submittedName>
</protein>
<feature type="domain" description="GntR C-terminal" evidence="5">
    <location>
        <begin position="133"/>
        <end position="252"/>
    </location>
</feature>
<name>A0A2N3WQI0_9PSEU</name>
<evidence type="ECO:0000259" key="5">
    <source>
        <dbReference type="SMART" id="SM00895"/>
    </source>
</evidence>
<keyword evidence="3" id="KW-0804">Transcription</keyword>
<dbReference type="Gene3D" id="1.20.120.530">
    <property type="entry name" value="GntR ligand-binding domain-like"/>
    <property type="match status" value="1"/>
</dbReference>
<evidence type="ECO:0000313" key="6">
    <source>
        <dbReference type="EMBL" id="PKV96119.1"/>
    </source>
</evidence>
<dbReference type="InterPro" id="IPR008920">
    <property type="entry name" value="TF_FadR/GntR_C"/>
</dbReference>
<dbReference type="AlphaFoldDB" id="A0A2N3WQI0"/>
<dbReference type="PANTHER" id="PTHR43537">
    <property type="entry name" value="TRANSCRIPTIONAL REGULATOR, GNTR FAMILY"/>
    <property type="match status" value="1"/>
</dbReference>
<dbReference type="Gene3D" id="1.10.10.10">
    <property type="entry name" value="Winged helix-like DNA-binding domain superfamily/Winged helix DNA-binding domain"/>
    <property type="match status" value="1"/>
</dbReference>
<dbReference type="SUPFAM" id="SSF48008">
    <property type="entry name" value="GntR ligand-binding domain-like"/>
    <property type="match status" value="1"/>
</dbReference>
<dbReference type="GO" id="GO:0003700">
    <property type="term" value="F:DNA-binding transcription factor activity"/>
    <property type="evidence" value="ECO:0007669"/>
    <property type="project" value="InterPro"/>
</dbReference>
<gene>
    <name evidence="6" type="ORF">ATK30_7055</name>
</gene>
<evidence type="ECO:0000313" key="7">
    <source>
        <dbReference type="Proteomes" id="UP000233750"/>
    </source>
</evidence>
<dbReference type="InterPro" id="IPR011711">
    <property type="entry name" value="GntR_C"/>
</dbReference>
<dbReference type="EMBL" id="PJMY01000003">
    <property type="protein sequence ID" value="PKV96119.1"/>
    <property type="molecule type" value="Genomic_DNA"/>
</dbReference>
<keyword evidence="1" id="KW-0805">Transcription regulation</keyword>
<proteinExistence type="predicted"/>
<evidence type="ECO:0000259" key="4">
    <source>
        <dbReference type="SMART" id="SM00345"/>
    </source>
</evidence>
<dbReference type="InterPro" id="IPR036388">
    <property type="entry name" value="WH-like_DNA-bd_sf"/>
</dbReference>
<accession>A0A2N3WQI0</accession>
<evidence type="ECO:0000256" key="1">
    <source>
        <dbReference type="ARBA" id="ARBA00023015"/>
    </source>
</evidence>
<dbReference type="SMART" id="SM00345">
    <property type="entry name" value="HTH_GNTR"/>
    <property type="match status" value="1"/>
</dbReference>
<dbReference type="CDD" id="cd07377">
    <property type="entry name" value="WHTH_GntR"/>
    <property type="match status" value="1"/>
</dbReference>
<dbReference type="InterPro" id="IPR036390">
    <property type="entry name" value="WH_DNA-bd_sf"/>
</dbReference>
<evidence type="ECO:0000256" key="2">
    <source>
        <dbReference type="ARBA" id="ARBA00023125"/>
    </source>
</evidence>
<dbReference type="PANTHER" id="PTHR43537:SF24">
    <property type="entry name" value="GLUCONATE OPERON TRANSCRIPTIONAL REPRESSOR"/>
    <property type="match status" value="1"/>
</dbReference>
<organism evidence="6 7">
    <name type="scientific">Amycolatopsis echigonensis</name>
    <dbReference type="NCBI Taxonomy" id="2576905"/>
    <lineage>
        <taxon>Bacteria</taxon>
        <taxon>Bacillati</taxon>
        <taxon>Actinomycetota</taxon>
        <taxon>Actinomycetes</taxon>
        <taxon>Pseudonocardiales</taxon>
        <taxon>Pseudonocardiaceae</taxon>
        <taxon>Amycolatopsis</taxon>
    </lineage>
</organism>
<dbReference type="SUPFAM" id="SSF46785">
    <property type="entry name" value="Winged helix' DNA-binding domain"/>
    <property type="match status" value="1"/>
</dbReference>